<evidence type="ECO:0000259" key="2">
    <source>
        <dbReference type="Pfam" id="PF17667"/>
    </source>
</evidence>
<gene>
    <name evidence="3" type="ORF">GALMADRAFT_76151</name>
</gene>
<dbReference type="InterPro" id="IPR011009">
    <property type="entry name" value="Kinase-like_dom_sf"/>
</dbReference>
<dbReference type="STRING" id="685588.A0A067SUM0"/>
<dbReference type="PANTHER" id="PTHR38248">
    <property type="entry name" value="FUNK1 6"/>
    <property type="match status" value="1"/>
</dbReference>
<dbReference type="GO" id="GO:0004672">
    <property type="term" value="F:protein kinase activity"/>
    <property type="evidence" value="ECO:0007669"/>
    <property type="project" value="InterPro"/>
</dbReference>
<keyword evidence="4" id="KW-1185">Reference proteome</keyword>
<feature type="domain" description="Fungal-type protein kinase" evidence="2">
    <location>
        <begin position="492"/>
        <end position="601"/>
    </location>
</feature>
<dbReference type="PROSITE" id="PS00109">
    <property type="entry name" value="PROTEIN_KINASE_TYR"/>
    <property type="match status" value="1"/>
</dbReference>
<dbReference type="Gene3D" id="1.10.510.10">
    <property type="entry name" value="Transferase(Phosphotransferase) domain 1"/>
    <property type="match status" value="1"/>
</dbReference>
<organism evidence="3 4">
    <name type="scientific">Galerina marginata (strain CBS 339.88)</name>
    <dbReference type="NCBI Taxonomy" id="685588"/>
    <lineage>
        <taxon>Eukaryota</taxon>
        <taxon>Fungi</taxon>
        <taxon>Dikarya</taxon>
        <taxon>Basidiomycota</taxon>
        <taxon>Agaricomycotina</taxon>
        <taxon>Agaricomycetes</taxon>
        <taxon>Agaricomycetidae</taxon>
        <taxon>Agaricales</taxon>
        <taxon>Agaricineae</taxon>
        <taxon>Strophariaceae</taxon>
        <taxon>Galerina</taxon>
    </lineage>
</organism>
<dbReference type="PANTHER" id="PTHR38248:SF2">
    <property type="entry name" value="FUNK1 11"/>
    <property type="match status" value="1"/>
</dbReference>
<dbReference type="OrthoDB" id="5569250at2759"/>
<dbReference type="HOGENOM" id="CLU_018408_0_0_1"/>
<feature type="region of interest" description="Disordered" evidence="1">
    <location>
        <begin position="172"/>
        <end position="260"/>
    </location>
</feature>
<feature type="compositionally biased region" description="Polar residues" evidence="1">
    <location>
        <begin position="210"/>
        <end position="234"/>
    </location>
</feature>
<dbReference type="Proteomes" id="UP000027222">
    <property type="component" value="Unassembled WGS sequence"/>
</dbReference>
<dbReference type="AlphaFoldDB" id="A0A067SUM0"/>
<proteinExistence type="predicted"/>
<evidence type="ECO:0000256" key="1">
    <source>
        <dbReference type="SAM" id="MobiDB-lite"/>
    </source>
</evidence>
<protein>
    <recommendedName>
        <fullName evidence="2">Fungal-type protein kinase domain-containing protein</fullName>
    </recommendedName>
</protein>
<evidence type="ECO:0000313" key="3">
    <source>
        <dbReference type="EMBL" id="KDR70433.1"/>
    </source>
</evidence>
<dbReference type="EMBL" id="KL142397">
    <property type="protein sequence ID" value="KDR70433.1"/>
    <property type="molecule type" value="Genomic_DNA"/>
</dbReference>
<name>A0A067SUM0_GALM3</name>
<dbReference type="SUPFAM" id="SSF56112">
    <property type="entry name" value="Protein kinase-like (PK-like)"/>
    <property type="match status" value="1"/>
</dbReference>
<evidence type="ECO:0000313" key="4">
    <source>
        <dbReference type="Proteomes" id="UP000027222"/>
    </source>
</evidence>
<dbReference type="Pfam" id="PF17667">
    <property type="entry name" value="Pkinase_fungal"/>
    <property type="match status" value="2"/>
</dbReference>
<dbReference type="InterPro" id="IPR040976">
    <property type="entry name" value="Pkinase_fungal"/>
</dbReference>
<sequence length="719" mass="81226">MKKDLKTDLSGHMYQNVSVEEFVTHIWGLDSTVVKVIVDSKISAPPDSLQQYRKVLNKKNSHETKLYKPFREISDQLLLDVCALPQLDGSGTTTCFWDGKGSQVLKGEFTSRKADLLRAWLPLPAKMTWELCKAPLEFKRHFEEIFNTPLTSSLHSIAEVNELPDIRSTELPSTANLDASRHTAKVSPDSATAGAKEPKATRSKRARGSKSPQSANEDTASGSHQATPVQTDSQSSKKRSFEEVDVSNAPSSSKRRRKDGMMVNDELQLATYALECLGCLGRNYATGIFIDRFTVSVWYFDRVAVIRSVGFNLDTPEGARYLALCLFALDQCSMQQAGFDPHLHRFIPPTSSNSPVTEACIETLDRATTMENGQLCFRFPKKPTDDRPDFVFQITEVLFSYRAIVGRGTLVAATCVYILNECLYRDHYAIKLSWQYPVRKSEGDILTKLRDTLPYWKRHLPDPLFSAEYTADELGIPRSKMELQEPANAAKIQGHYHAYHTGRVLHRDISENNLMIWRPLEETKTSKKSKAPESHGVLNDFDMAAEVGEDGELLVSAAHHRTGTLPFMARDLLEPVPAEDLGIRHLYRHDLESFFYILVWAAIHYDIPTKTRLPTPKTLQKWLDPIDAFHRKSTFINEDSPYIEIRAHCRPEYGALWKKWVDPLRGVLYLAGVERRTNEMGGKSFDNDTCNGKLTFHSFMAAMSETPRGLNAVVVTDKN</sequence>
<feature type="domain" description="Fungal-type protein kinase" evidence="2">
    <location>
        <begin position="232"/>
        <end position="450"/>
    </location>
</feature>
<dbReference type="InterPro" id="IPR008266">
    <property type="entry name" value="Tyr_kinase_AS"/>
</dbReference>
<reference evidence="4" key="1">
    <citation type="journal article" date="2014" name="Proc. Natl. Acad. Sci. U.S.A.">
        <title>Extensive sampling of basidiomycete genomes demonstrates inadequacy of the white-rot/brown-rot paradigm for wood decay fungi.</title>
        <authorList>
            <person name="Riley R."/>
            <person name="Salamov A.A."/>
            <person name="Brown D.W."/>
            <person name="Nagy L.G."/>
            <person name="Floudas D."/>
            <person name="Held B.W."/>
            <person name="Levasseur A."/>
            <person name="Lombard V."/>
            <person name="Morin E."/>
            <person name="Otillar R."/>
            <person name="Lindquist E.A."/>
            <person name="Sun H."/>
            <person name="LaButti K.M."/>
            <person name="Schmutz J."/>
            <person name="Jabbour D."/>
            <person name="Luo H."/>
            <person name="Baker S.E."/>
            <person name="Pisabarro A.G."/>
            <person name="Walton J.D."/>
            <person name="Blanchette R.A."/>
            <person name="Henrissat B."/>
            <person name="Martin F."/>
            <person name="Cullen D."/>
            <person name="Hibbett D.S."/>
            <person name="Grigoriev I.V."/>
        </authorList>
    </citation>
    <scope>NUCLEOTIDE SEQUENCE [LARGE SCALE GENOMIC DNA]</scope>
    <source>
        <strain evidence="4">CBS 339.88</strain>
    </source>
</reference>
<accession>A0A067SUM0</accession>